<reference evidence="3" key="1">
    <citation type="submission" date="2013-12" db="EMBL/GenBank/DDBJ databases">
        <title>The Genome Sequence of Aphanomyces astaci APO3.</title>
        <authorList>
            <consortium name="The Broad Institute Genomics Platform"/>
            <person name="Russ C."/>
            <person name="Tyler B."/>
            <person name="van West P."/>
            <person name="Dieguez-Uribeondo J."/>
            <person name="Young S.K."/>
            <person name="Zeng Q."/>
            <person name="Gargeya S."/>
            <person name="Fitzgerald M."/>
            <person name="Abouelleil A."/>
            <person name="Alvarado L."/>
            <person name="Chapman S.B."/>
            <person name="Gainer-Dewar J."/>
            <person name="Goldberg J."/>
            <person name="Griggs A."/>
            <person name="Gujja S."/>
            <person name="Hansen M."/>
            <person name="Howarth C."/>
            <person name="Imamovic A."/>
            <person name="Ireland A."/>
            <person name="Larimer J."/>
            <person name="McCowan C."/>
            <person name="Murphy C."/>
            <person name="Pearson M."/>
            <person name="Poon T.W."/>
            <person name="Priest M."/>
            <person name="Roberts A."/>
            <person name="Saif S."/>
            <person name="Shea T."/>
            <person name="Sykes S."/>
            <person name="Wortman J."/>
            <person name="Nusbaum C."/>
            <person name="Birren B."/>
        </authorList>
    </citation>
    <scope>NUCLEOTIDE SEQUENCE [LARGE SCALE GENOMIC DNA]</scope>
    <source>
        <strain evidence="3">APO3</strain>
    </source>
</reference>
<dbReference type="Gene3D" id="1.20.1280.50">
    <property type="match status" value="1"/>
</dbReference>
<dbReference type="STRING" id="112090.W4G576"/>
<evidence type="ECO:0000259" key="2">
    <source>
        <dbReference type="Pfam" id="PF12937"/>
    </source>
</evidence>
<organism evidence="3">
    <name type="scientific">Aphanomyces astaci</name>
    <name type="common">Crayfish plague agent</name>
    <dbReference type="NCBI Taxonomy" id="112090"/>
    <lineage>
        <taxon>Eukaryota</taxon>
        <taxon>Sar</taxon>
        <taxon>Stramenopiles</taxon>
        <taxon>Oomycota</taxon>
        <taxon>Saprolegniomycetes</taxon>
        <taxon>Saprolegniales</taxon>
        <taxon>Verrucalvaceae</taxon>
        <taxon>Aphanomyces</taxon>
    </lineage>
</organism>
<sequence length="571" mass="64257">MANPVGQVWGNDHLVGELLPFLDATSLGRAECVCVAWRRLSTDLALWSRLCLATPRCVVGPASQGLHDSVGSKRYIQLVMSRRRHHLLRRHDLRALVDSDLWTRLVADDKWLVRLHIAFAMDTVLPHMEGSDAAHVLGAFSEVLDDAFGEFGVARELLLLALVCDEAAWITHHLALLAEKQQDYDQAEHWFQRGYDLDHTYVPNALNFAVFMEERRLRYDEAEELYAHALQHAATPRHSLDVYFAMADFYLLKRRDIPRTHAVLAQAYHSLKAITNVDAVCGRDVQVAIQYAEFLVYVCHDFPTAATVFKVLLQRWTFEQSRKGKVQSDVATFLQIGLLSYGIYVYIYLIVSIISTSIRYVAICVVFSTSNRVMALRLVDQAAAVEQCVANLLPDLVQTTAQRVVKRYKLTAAAVVQHTPDLCRPVTCKQDFDSLAPLMGLLYYLNGDTDAAMALWAAYIRRLANIHSPEYAFAGYCTGMVLHVADRRPAAAKAIKKAFTVDAHNLQYQNVDLVLREAAHPPSNVVSTEHGDRRRLRALTCRDVLMSYYLAHQLETPPPTTSNSGLRRGGV</sequence>
<dbReference type="SUPFAM" id="SSF48452">
    <property type="entry name" value="TPR-like"/>
    <property type="match status" value="1"/>
</dbReference>
<dbReference type="GeneID" id="20812891"/>
<dbReference type="InterPro" id="IPR001810">
    <property type="entry name" value="F-box_dom"/>
</dbReference>
<dbReference type="Gene3D" id="1.25.40.10">
    <property type="entry name" value="Tetratricopeptide repeat domain"/>
    <property type="match status" value="1"/>
</dbReference>
<dbReference type="InterPro" id="IPR011990">
    <property type="entry name" value="TPR-like_helical_dom_sf"/>
</dbReference>
<dbReference type="InterPro" id="IPR036047">
    <property type="entry name" value="F-box-like_dom_sf"/>
</dbReference>
<evidence type="ECO:0000256" key="1">
    <source>
        <dbReference type="SAM" id="Phobius"/>
    </source>
</evidence>
<dbReference type="EMBL" id="KI913143">
    <property type="protein sequence ID" value="ETV74840.1"/>
    <property type="molecule type" value="Genomic_DNA"/>
</dbReference>
<feature type="domain" description="F-box" evidence="2">
    <location>
        <begin position="19"/>
        <end position="52"/>
    </location>
</feature>
<dbReference type="SUPFAM" id="SSF81383">
    <property type="entry name" value="F-box domain"/>
    <property type="match status" value="1"/>
</dbReference>
<evidence type="ECO:0000313" key="3">
    <source>
        <dbReference type="EMBL" id="ETV74840.1"/>
    </source>
</evidence>
<gene>
    <name evidence="3" type="ORF">H257_10895</name>
</gene>
<dbReference type="Pfam" id="PF12937">
    <property type="entry name" value="F-box-like"/>
    <property type="match status" value="1"/>
</dbReference>
<protein>
    <recommendedName>
        <fullName evidence="2">F-box domain-containing protein</fullName>
    </recommendedName>
</protein>
<dbReference type="AlphaFoldDB" id="W4G576"/>
<keyword evidence="1" id="KW-0812">Transmembrane</keyword>
<keyword evidence="1" id="KW-0472">Membrane</keyword>
<dbReference type="OrthoDB" id="2095648at2759"/>
<proteinExistence type="predicted"/>
<feature type="transmembrane region" description="Helical" evidence="1">
    <location>
        <begin position="343"/>
        <end position="367"/>
    </location>
</feature>
<dbReference type="VEuPathDB" id="FungiDB:H257_10895"/>
<name>W4G576_APHAT</name>
<accession>W4G576</accession>
<dbReference type="RefSeq" id="XP_009835927.1">
    <property type="nucleotide sequence ID" value="XM_009837625.1"/>
</dbReference>
<keyword evidence="1" id="KW-1133">Transmembrane helix</keyword>